<accession>A0A0C3AMR1</accession>
<reference evidence="2" key="2">
    <citation type="submission" date="2015-01" db="EMBL/GenBank/DDBJ databases">
        <title>Evolutionary Origins and Diversification of the Mycorrhizal Mutualists.</title>
        <authorList>
            <consortium name="DOE Joint Genome Institute"/>
            <consortium name="Mycorrhizal Genomics Consortium"/>
            <person name="Kohler A."/>
            <person name="Kuo A."/>
            <person name="Nagy L.G."/>
            <person name="Floudas D."/>
            <person name="Copeland A."/>
            <person name="Barry K.W."/>
            <person name="Cichocki N."/>
            <person name="Veneault-Fourrey C."/>
            <person name="LaButti K."/>
            <person name="Lindquist E.A."/>
            <person name="Lipzen A."/>
            <person name="Lundell T."/>
            <person name="Morin E."/>
            <person name="Murat C."/>
            <person name="Riley R."/>
            <person name="Ohm R."/>
            <person name="Sun H."/>
            <person name="Tunlid A."/>
            <person name="Henrissat B."/>
            <person name="Grigoriev I.V."/>
            <person name="Hibbett D.S."/>
            <person name="Martin F."/>
        </authorList>
    </citation>
    <scope>NUCLEOTIDE SEQUENCE [LARGE SCALE GENOMIC DNA]</scope>
    <source>
        <strain evidence="2">Foug A</strain>
    </source>
</reference>
<dbReference type="EMBL" id="KN822018">
    <property type="protein sequence ID" value="KIM66257.1"/>
    <property type="molecule type" value="Genomic_DNA"/>
</dbReference>
<dbReference type="InParanoid" id="A0A0C3AMR1"/>
<evidence type="ECO:0000313" key="1">
    <source>
        <dbReference type="EMBL" id="KIM66257.1"/>
    </source>
</evidence>
<proteinExistence type="predicted"/>
<dbReference type="HOGENOM" id="CLU_3088594_0_0_1"/>
<dbReference type="AlphaFoldDB" id="A0A0C3AMR1"/>
<organism evidence="1 2">
    <name type="scientific">Scleroderma citrinum Foug A</name>
    <dbReference type="NCBI Taxonomy" id="1036808"/>
    <lineage>
        <taxon>Eukaryota</taxon>
        <taxon>Fungi</taxon>
        <taxon>Dikarya</taxon>
        <taxon>Basidiomycota</taxon>
        <taxon>Agaricomycotina</taxon>
        <taxon>Agaricomycetes</taxon>
        <taxon>Agaricomycetidae</taxon>
        <taxon>Boletales</taxon>
        <taxon>Sclerodermatineae</taxon>
        <taxon>Sclerodermataceae</taxon>
        <taxon>Scleroderma</taxon>
    </lineage>
</organism>
<evidence type="ECO:0000313" key="2">
    <source>
        <dbReference type="Proteomes" id="UP000053989"/>
    </source>
</evidence>
<sequence>MKTIAQLIRATVTEVHEIHRLLFLSKYHIFSAKSDKCRLKPPLAAEYKSDTI</sequence>
<protein>
    <submittedName>
        <fullName evidence="1">Uncharacterized protein</fullName>
    </submittedName>
</protein>
<gene>
    <name evidence="1" type="ORF">SCLCIDRAFT_1211491</name>
</gene>
<dbReference type="OrthoDB" id="10266330at2759"/>
<keyword evidence="2" id="KW-1185">Reference proteome</keyword>
<reference evidence="1 2" key="1">
    <citation type="submission" date="2014-04" db="EMBL/GenBank/DDBJ databases">
        <authorList>
            <consortium name="DOE Joint Genome Institute"/>
            <person name="Kuo A."/>
            <person name="Kohler A."/>
            <person name="Nagy L.G."/>
            <person name="Floudas D."/>
            <person name="Copeland A."/>
            <person name="Barry K.W."/>
            <person name="Cichocki N."/>
            <person name="Veneault-Fourrey C."/>
            <person name="LaButti K."/>
            <person name="Lindquist E.A."/>
            <person name="Lipzen A."/>
            <person name="Lundell T."/>
            <person name="Morin E."/>
            <person name="Murat C."/>
            <person name="Sun H."/>
            <person name="Tunlid A."/>
            <person name="Henrissat B."/>
            <person name="Grigoriev I.V."/>
            <person name="Hibbett D.S."/>
            <person name="Martin F."/>
            <person name="Nordberg H.P."/>
            <person name="Cantor M.N."/>
            <person name="Hua S.X."/>
        </authorList>
    </citation>
    <scope>NUCLEOTIDE SEQUENCE [LARGE SCALE GENOMIC DNA]</scope>
    <source>
        <strain evidence="1 2">Foug A</strain>
    </source>
</reference>
<dbReference type="Proteomes" id="UP000053989">
    <property type="component" value="Unassembled WGS sequence"/>
</dbReference>
<name>A0A0C3AMR1_9AGAM</name>